<sequence>MMRYAPLLALLLLGACGLKGPLEPVPPAAMPVAQRGQTVAPTPAQMLVVPVQAAPQRVDDPVKKSEERPDDRFNLPPQ</sequence>
<dbReference type="EMBL" id="SIHO01000004">
    <property type="protein sequence ID" value="TFU00302.1"/>
    <property type="molecule type" value="Genomic_DNA"/>
</dbReference>
<organism evidence="3 4">
    <name type="scientific">Glacieibacterium arshaanense</name>
    <dbReference type="NCBI Taxonomy" id="2511025"/>
    <lineage>
        <taxon>Bacteria</taxon>
        <taxon>Pseudomonadati</taxon>
        <taxon>Pseudomonadota</taxon>
        <taxon>Alphaproteobacteria</taxon>
        <taxon>Sphingomonadales</taxon>
        <taxon>Sphingosinicellaceae</taxon>
        <taxon>Glacieibacterium</taxon>
    </lineage>
</organism>
<keyword evidence="2" id="KW-0732">Signal</keyword>
<reference evidence="3 4" key="1">
    <citation type="submission" date="2019-02" db="EMBL/GenBank/DDBJ databases">
        <title>Polymorphobacter sp. isolated from the lake at the Tibet of China.</title>
        <authorList>
            <person name="Li A."/>
        </authorList>
    </citation>
    <scope>NUCLEOTIDE SEQUENCE [LARGE SCALE GENOMIC DNA]</scope>
    <source>
        <strain evidence="3 4">DJ1R-1</strain>
    </source>
</reference>
<gene>
    <name evidence="3" type="ORF">EUV02_14700</name>
</gene>
<evidence type="ECO:0008006" key="5">
    <source>
        <dbReference type="Google" id="ProtNLM"/>
    </source>
</evidence>
<dbReference type="RefSeq" id="WP_135247062.1">
    <property type="nucleotide sequence ID" value="NZ_SIHO01000004.1"/>
</dbReference>
<protein>
    <recommendedName>
        <fullName evidence="5">Argininosuccinate lyase</fullName>
    </recommendedName>
</protein>
<comment type="caution">
    <text evidence="3">The sequence shown here is derived from an EMBL/GenBank/DDBJ whole genome shotgun (WGS) entry which is preliminary data.</text>
</comment>
<feature type="compositionally biased region" description="Basic and acidic residues" evidence="1">
    <location>
        <begin position="57"/>
        <end position="78"/>
    </location>
</feature>
<dbReference type="OrthoDB" id="7596860at2"/>
<dbReference type="AlphaFoldDB" id="A0A4Y9EJM1"/>
<evidence type="ECO:0000313" key="4">
    <source>
        <dbReference type="Proteomes" id="UP000297737"/>
    </source>
</evidence>
<dbReference type="Proteomes" id="UP000297737">
    <property type="component" value="Unassembled WGS sequence"/>
</dbReference>
<accession>A0A4Y9EJM1</accession>
<evidence type="ECO:0000256" key="1">
    <source>
        <dbReference type="SAM" id="MobiDB-lite"/>
    </source>
</evidence>
<proteinExistence type="predicted"/>
<keyword evidence="4" id="KW-1185">Reference proteome</keyword>
<name>A0A4Y9EJM1_9SPHN</name>
<evidence type="ECO:0000256" key="2">
    <source>
        <dbReference type="SAM" id="SignalP"/>
    </source>
</evidence>
<feature type="signal peptide" evidence="2">
    <location>
        <begin position="1"/>
        <end position="20"/>
    </location>
</feature>
<evidence type="ECO:0000313" key="3">
    <source>
        <dbReference type="EMBL" id="TFU00302.1"/>
    </source>
</evidence>
<dbReference type="PROSITE" id="PS51257">
    <property type="entry name" value="PROKAR_LIPOPROTEIN"/>
    <property type="match status" value="1"/>
</dbReference>
<feature type="chain" id="PRO_5021350588" description="Argininosuccinate lyase" evidence="2">
    <location>
        <begin position="21"/>
        <end position="78"/>
    </location>
</feature>
<feature type="region of interest" description="Disordered" evidence="1">
    <location>
        <begin position="53"/>
        <end position="78"/>
    </location>
</feature>